<dbReference type="InterPro" id="IPR003593">
    <property type="entry name" value="AAA+_ATPase"/>
</dbReference>
<feature type="compositionally biased region" description="Low complexity" evidence="1">
    <location>
        <begin position="278"/>
        <end position="287"/>
    </location>
</feature>
<accession>A0ABY0H6R3</accession>
<organism evidence="3 4">
    <name type="scientific">Monosporascus cannonballus</name>
    <dbReference type="NCBI Taxonomy" id="155416"/>
    <lineage>
        <taxon>Eukaryota</taxon>
        <taxon>Fungi</taxon>
        <taxon>Dikarya</taxon>
        <taxon>Ascomycota</taxon>
        <taxon>Pezizomycotina</taxon>
        <taxon>Sordariomycetes</taxon>
        <taxon>Xylariomycetidae</taxon>
        <taxon>Xylariales</taxon>
        <taxon>Xylariales incertae sedis</taxon>
        <taxon>Monosporascus</taxon>
    </lineage>
</organism>
<gene>
    <name evidence="3" type="ORF">DL762_004787</name>
</gene>
<feature type="region of interest" description="Disordered" evidence="1">
    <location>
        <begin position="36"/>
        <end position="224"/>
    </location>
</feature>
<feature type="region of interest" description="Disordered" evidence="1">
    <location>
        <begin position="370"/>
        <end position="393"/>
    </location>
</feature>
<proteinExistence type="predicted"/>
<name>A0ABY0H6R3_9PEZI</name>
<feature type="region of interest" description="Disordered" evidence="1">
    <location>
        <begin position="248"/>
        <end position="342"/>
    </location>
</feature>
<feature type="compositionally biased region" description="Low complexity" evidence="1">
    <location>
        <begin position="1193"/>
        <end position="1203"/>
    </location>
</feature>
<protein>
    <recommendedName>
        <fullName evidence="2">AAA+ ATPase domain-containing protein</fullName>
    </recommendedName>
</protein>
<feature type="region of interest" description="Disordered" evidence="1">
    <location>
        <begin position="1189"/>
        <end position="1211"/>
    </location>
</feature>
<feature type="compositionally biased region" description="Polar residues" evidence="1">
    <location>
        <begin position="186"/>
        <end position="202"/>
    </location>
</feature>
<sequence>MAEELQVTEPGSKKLHPFFAAPRILSKSRAENVVAPITPESLYSSGSDKLSENADADIGHEGDEDAAGPDSGGRRPKRRKTDSSADSRQYVGKNTRPKRRSRVSAGQTILNHLTPGDDSSVDNSLANDDDPAFALTMNTAETTLSDPLQTPQIHTQGAETNSDHAEHAPPHSVVTPPKKLLKLNPRTGTIGSPPKSKSTITPDSAPPKKRGRKPKRMLISIRYGGDDESRIRIGQQIDDVLGGLYKIPSRTRTLQTDPAQQQPQSQTPKMPTPKKTPPKNARAATPKKPTHPFFLGKNKPDTEAADREKRSDVEKPPKRQTIFTSTPCSPNRFNRPPQKFNIPQFGLKSGGLKVPGARHPAWPWRGISHVRGDGPSFEPDVDTQSSLPTGRRKAKRQEVQVAINESVLYRAGVELNLARLAEEMEALNADDFQPPPPLLQIPKRHFESGKKLQARIAHELYSPINTTSKVHPAIIHAFESIPSTLSAFDRATCEGSSWAQKYCPTSAVQVLQNGREAELLRDWLATLKVQAVDTGMADGSRPRSLVVPQKRGRKKQKLDGFVVSSDEDDMDEISDDEGAWAPNASQKDSKKTIVKPASKGGNRLTNAVLLSGPHGCGKTAAVFAIAKELDFEVFEISPGSRRSGKDIMEKVGDMTRNHLVQHQQKEDAPYEDPVEDQVAQDLKSGKQGTMTSFLKPNPPVRGPKPKGKSKADSAQPKGPQGTSTPSAKPQKQKQSLILLEEVDLLYEEDKQFWVTIISMIAQSKRPFIMTCNDETLVPIQNLDLHGIFRFSSPPKELAVDLLLLIAANEGHALSRHAAESLYDSRNHDLRASLTELNYWCQVGVGDPRGGFNWFYPRWPKGSDVDEEGDVVRVVSEGTYQVGMGWLGRDTVTTASPARSIAEELQQQAWHNWSLDLSSSQQPDGFPSWANAVTAQGGSPQDRLTLLKAADDYAARMSDADLCSFDAYAQPNEVPIDTSLPALPSKVREDFIIGQQLLEASPSTQYHTTSADIATGLKLLARSQLEETKPPDGQGQTAMKPLCESQALLAIERSFKDKLHPYTTIRRTDYSLAFDPLAASEKLSSGGHLDTSVFDRTMKMIALEVAPYVRSIVSYDQRLQKERLLRSNLISEGGKPGRKRMRNTRSAYSALEGGSRASTRREKYFSADINPYLVMRTGGEGWDALASQAAGEQSVASSASPSSAGDMDFSPD</sequence>
<evidence type="ECO:0000256" key="1">
    <source>
        <dbReference type="SAM" id="MobiDB-lite"/>
    </source>
</evidence>
<reference evidence="3 4" key="1">
    <citation type="submission" date="2018-06" db="EMBL/GenBank/DDBJ databases">
        <title>Complete Genomes of Monosporascus.</title>
        <authorList>
            <person name="Robinson A.J."/>
            <person name="Natvig D.O."/>
        </authorList>
    </citation>
    <scope>NUCLEOTIDE SEQUENCE [LARGE SCALE GENOMIC DNA]</scope>
    <source>
        <strain evidence="3 4">CBS 609.92</strain>
    </source>
</reference>
<dbReference type="Proteomes" id="UP000294003">
    <property type="component" value="Unassembled WGS sequence"/>
</dbReference>
<evidence type="ECO:0000313" key="4">
    <source>
        <dbReference type="Proteomes" id="UP000294003"/>
    </source>
</evidence>
<feature type="domain" description="AAA+ ATPase" evidence="2">
    <location>
        <begin position="604"/>
        <end position="797"/>
    </location>
</feature>
<dbReference type="Pfam" id="PF00004">
    <property type="entry name" value="AAA"/>
    <property type="match status" value="1"/>
</dbReference>
<feature type="region of interest" description="Disordered" evidence="1">
    <location>
        <begin position="557"/>
        <end position="598"/>
    </location>
</feature>
<dbReference type="InterPro" id="IPR027417">
    <property type="entry name" value="P-loop_NTPase"/>
</dbReference>
<dbReference type="SUPFAM" id="SSF52540">
    <property type="entry name" value="P-loop containing nucleoside triphosphate hydrolases"/>
    <property type="match status" value="1"/>
</dbReference>
<feature type="region of interest" description="Disordered" evidence="1">
    <location>
        <begin position="1130"/>
        <end position="1153"/>
    </location>
</feature>
<evidence type="ECO:0000259" key="2">
    <source>
        <dbReference type="SMART" id="SM00382"/>
    </source>
</evidence>
<dbReference type="PANTHER" id="PTHR23389:SF21">
    <property type="entry name" value="ATPASE FAMILY AAA DOMAIN-CONTAINING PROTEIN 5"/>
    <property type="match status" value="1"/>
</dbReference>
<keyword evidence="4" id="KW-1185">Reference proteome</keyword>
<dbReference type="SMART" id="SM00382">
    <property type="entry name" value="AAA"/>
    <property type="match status" value="1"/>
</dbReference>
<comment type="caution">
    <text evidence="3">The sequence shown here is derived from an EMBL/GenBank/DDBJ whole genome shotgun (WGS) entry which is preliminary data.</text>
</comment>
<dbReference type="Gene3D" id="3.40.50.300">
    <property type="entry name" value="P-loop containing nucleotide triphosphate hydrolases"/>
    <property type="match status" value="1"/>
</dbReference>
<feature type="compositionally biased region" description="Acidic residues" evidence="1">
    <location>
        <begin position="565"/>
        <end position="578"/>
    </location>
</feature>
<feature type="compositionally biased region" description="Polar residues" evidence="1">
    <location>
        <begin position="321"/>
        <end position="332"/>
    </location>
</feature>
<evidence type="ECO:0000313" key="3">
    <source>
        <dbReference type="EMBL" id="RYO86371.1"/>
    </source>
</evidence>
<feature type="compositionally biased region" description="Basic residues" evidence="1">
    <location>
        <begin position="207"/>
        <end position="216"/>
    </location>
</feature>
<feature type="region of interest" description="Disordered" evidence="1">
    <location>
        <begin position="661"/>
        <end position="733"/>
    </location>
</feature>
<dbReference type="EMBL" id="QJNS01000117">
    <property type="protein sequence ID" value="RYO86371.1"/>
    <property type="molecule type" value="Genomic_DNA"/>
</dbReference>
<dbReference type="InterPro" id="IPR003959">
    <property type="entry name" value="ATPase_AAA_core"/>
</dbReference>
<feature type="compositionally biased region" description="Low complexity" evidence="1">
    <location>
        <begin position="255"/>
        <end position="269"/>
    </location>
</feature>
<feature type="compositionally biased region" description="Polar residues" evidence="1">
    <location>
        <begin position="720"/>
        <end position="733"/>
    </location>
</feature>
<feature type="compositionally biased region" description="Polar residues" evidence="1">
    <location>
        <begin position="136"/>
        <end position="160"/>
    </location>
</feature>
<dbReference type="PANTHER" id="PTHR23389">
    <property type="entry name" value="CHROMOSOME TRANSMISSION FIDELITY FACTOR 18"/>
    <property type="match status" value="1"/>
</dbReference>
<feature type="compositionally biased region" description="Basic and acidic residues" evidence="1">
    <location>
        <begin position="298"/>
        <end position="317"/>
    </location>
</feature>
<feature type="compositionally biased region" description="Basic and acidic residues" evidence="1">
    <location>
        <begin position="49"/>
        <end position="61"/>
    </location>
</feature>